<evidence type="ECO:0000313" key="3">
    <source>
        <dbReference type="Proteomes" id="UP000652761"/>
    </source>
</evidence>
<evidence type="ECO:0000313" key="2">
    <source>
        <dbReference type="EMBL" id="MQM03254.1"/>
    </source>
</evidence>
<feature type="compositionally biased region" description="Basic residues" evidence="1">
    <location>
        <begin position="55"/>
        <end position="66"/>
    </location>
</feature>
<gene>
    <name evidence="2" type="ORF">Taro_036030</name>
</gene>
<dbReference type="EMBL" id="NMUH01003000">
    <property type="protein sequence ID" value="MQM03254.1"/>
    <property type="molecule type" value="Genomic_DNA"/>
</dbReference>
<keyword evidence="3" id="KW-1185">Reference proteome</keyword>
<dbReference type="AlphaFoldDB" id="A0A843WGK8"/>
<accession>A0A843WGK8</accession>
<organism evidence="2 3">
    <name type="scientific">Colocasia esculenta</name>
    <name type="common">Wild taro</name>
    <name type="synonym">Arum esculentum</name>
    <dbReference type="NCBI Taxonomy" id="4460"/>
    <lineage>
        <taxon>Eukaryota</taxon>
        <taxon>Viridiplantae</taxon>
        <taxon>Streptophyta</taxon>
        <taxon>Embryophyta</taxon>
        <taxon>Tracheophyta</taxon>
        <taxon>Spermatophyta</taxon>
        <taxon>Magnoliopsida</taxon>
        <taxon>Liliopsida</taxon>
        <taxon>Araceae</taxon>
        <taxon>Aroideae</taxon>
        <taxon>Colocasieae</taxon>
        <taxon>Colocasia</taxon>
    </lineage>
</organism>
<proteinExistence type="predicted"/>
<dbReference type="Proteomes" id="UP000652761">
    <property type="component" value="Unassembled WGS sequence"/>
</dbReference>
<dbReference type="PANTHER" id="PTHR36323:SF1">
    <property type="entry name" value="MYOTUBULARIN-LIKE PROTEIN"/>
    <property type="match status" value="1"/>
</dbReference>
<protein>
    <submittedName>
        <fullName evidence="2">Uncharacterized protein</fullName>
    </submittedName>
</protein>
<feature type="region of interest" description="Disordered" evidence="1">
    <location>
        <begin position="48"/>
        <end position="80"/>
    </location>
</feature>
<dbReference type="OrthoDB" id="776475at2759"/>
<sequence>MAGVVGSHHRPIGSFNPAWCLRPQTGGGDIAMRWDDSPLTSISRLSTSTFSLKSSRPRRSHHRRGTHASSAAAEPTSPKVGCMGQIKRDKAAGGGGTPVVSARLLNLRKLFAGRSVFPLPGVAVVASPPRAARAKARSGCGGAAPVICVAELDPPLPVLKRAAGEDNQVCLWRRRLGEEMALEGLHLQPQMQLPPLCIYQAAAA</sequence>
<dbReference type="PANTHER" id="PTHR36323">
    <property type="entry name" value="MYOTUBULARIN-LIKE PROTEIN"/>
    <property type="match status" value="1"/>
</dbReference>
<comment type="caution">
    <text evidence="2">The sequence shown here is derived from an EMBL/GenBank/DDBJ whole genome shotgun (WGS) entry which is preliminary data.</text>
</comment>
<reference evidence="2" key="1">
    <citation type="submission" date="2017-07" db="EMBL/GenBank/DDBJ databases">
        <title>Taro Niue Genome Assembly and Annotation.</title>
        <authorList>
            <person name="Atibalentja N."/>
            <person name="Keating K."/>
            <person name="Fields C.J."/>
        </authorList>
    </citation>
    <scope>NUCLEOTIDE SEQUENCE</scope>
    <source>
        <strain evidence="2">Niue_2</strain>
        <tissue evidence="2">Leaf</tissue>
    </source>
</reference>
<name>A0A843WGK8_COLES</name>
<evidence type="ECO:0000256" key="1">
    <source>
        <dbReference type="SAM" id="MobiDB-lite"/>
    </source>
</evidence>